<proteinExistence type="predicted"/>
<evidence type="ECO:0000256" key="1">
    <source>
        <dbReference type="SAM" id="SignalP"/>
    </source>
</evidence>
<reference evidence="2 3" key="1">
    <citation type="submission" date="2016-04" db="EMBL/GenBank/DDBJ databases">
        <title>Genome analyses suggest a sexual origin of heterokaryosis in a supposedly ancient asexual fungus.</title>
        <authorList>
            <person name="Ropars J."/>
            <person name="Sedzielewska K."/>
            <person name="Noel J."/>
            <person name="Charron P."/>
            <person name="Farinelli L."/>
            <person name="Marton T."/>
            <person name="Kruger M."/>
            <person name="Pelin A."/>
            <person name="Brachmann A."/>
            <person name="Corradi N."/>
        </authorList>
    </citation>
    <scope>NUCLEOTIDE SEQUENCE [LARGE SCALE GENOMIC DNA]</scope>
    <source>
        <strain evidence="2 3">C2</strain>
    </source>
</reference>
<organism evidence="2 3">
    <name type="scientific">Rhizophagus irregularis</name>
    <dbReference type="NCBI Taxonomy" id="588596"/>
    <lineage>
        <taxon>Eukaryota</taxon>
        <taxon>Fungi</taxon>
        <taxon>Fungi incertae sedis</taxon>
        <taxon>Mucoromycota</taxon>
        <taxon>Glomeromycotina</taxon>
        <taxon>Glomeromycetes</taxon>
        <taxon>Glomerales</taxon>
        <taxon>Glomeraceae</taxon>
        <taxon>Rhizophagus</taxon>
    </lineage>
</organism>
<sequence length="96" mass="11102">MTTMLINILLIRISPAIPLMNIHGGLLCFSIPQIMMDNNSLLDVHITNYLEHDNENHPVSQANEANEANETNETNRERIFEENAFRDLWHPDTVKF</sequence>
<keyword evidence="1" id="KW-0732">Signal</keyword>
<evidence type="ECO:0000313" key="3">
    <source>
        <dbReference type="Proteomes" id="UP000233469"/>
    </source>
</evidence>
<dbReference type="EMBL" id="LLXL01004028">
    <property type="protein sequence ID" value="PKK57862.1"/>
    <property type="molecule type" value="Genomic_DNA"/>
</dbReference>
<comment type="caution">
    <text evidence="2">The sequence shown here is derived from an EMBL/GenBank/DDBJ whole genome shotgun (WGS) entry which is preliminary data.</text>
</comment>
<name>A0A2N1M8B6_9GLOM</name>
<dbReference type="AlphaFoldDB" id="A0A2N1M8B6"/>
<reference evidence="2 3" key="2">
    <citation type="submission" date="2017-10" db="EMBL/GenBank/DDBJ databases">
        <title>Extensive intraspecific genome diversity in a model arbuscular mycorrhizal fungus.</title>
        <authorList>
            <person name="Chen E.C.H."/>
            <person name="Morin E."/>
            <person name="Baudet D."/>
            <person name="Noel J."/>
            <person name="Ndikumana S."/>
            <person name="Charron P."/>
            <person name="St-Onge C."/>
            <person name="Giorgi J."/>
            <person name="Grigoriev I.V."/>
            <person name="Roux C."/>
            <person name="Martin F.M."/>
            <person name="Corradi N."/>
        </authorList>
    </citation>
    <scope>NUCLEOTIDE SEQUENCE [LARGE SCALE GENOMIC DNA]</scope>
    <source>
        <strain evidence="2 3">C2</strain>
    </source>
</reference>
<feature type="signal peptide" evidence="1">
    <location>
        <begin position="1"/>
        <end position="16"/>
    </location>
</feature>
<feature type="chain" id="PRO_5014806706" evidence="1">
    <location>
        <begin position="17"/>
        <end position="96"/>
    </location>
</feature>
<evidence type="ECO:0000313" key="2">
    <source>
        <dbReference type="EMBL" id="PKK57862.1"/>
    </source>
</evidence>
<dbReference type="Proteomes" id="UP000233469">
    <property type="component" value="Unassembled WGS sequence"/>
</dbReference>
<protein>
    <submittedName>
        <fullName evidence="2">Uncharacterized protein</fullName>
    </submittedName>
</protein>
<gene>
    <name evidence="2" type="ORF">RhiirC2_858038</name>
</gene>
<accession>A0A2N1M8B6</accession>